<dbReference type="PANTHER" id="PTHR37017">
    <property type="entry name" value="AB HYDROLASE-1 DOMAIN-CONTAINING PROTEIN-RELATED"/>
    <property type="match status" value="1"/>
</dbReference>
<dbReference type="PANTHER" id="PTHR37017:SF11">
    <property type="entry name" value="ESTERASE_LIPASE_THIOESTERASE DOMAIN-CONTAINING PROTEIN"/>
    <property type="match status" value="1"/>
</dbReference>
<sequence length="220" mass="24070">MTMTYVLLPGGWHGGWVWDEIAEGLRVHGHEAVAVTLDGLEEEPAPGSASANLDTHIDRALAALEACGPGPITLCGHSYAGFVVAGAADRSVRSIERLVFCDAFVPADGDSWWALANEQYRQRIITGAEADGRTVAPRIGADPRTRPHPVASFLQRLELGDGLDRVERRTLIYASAWEATPFRSQYERLRVDPAWEVHELPTAHNVMLEAPEDLLAILTK</sequence>
<dbReference type="Pfam" id="PF12697">
    <property type="entry name" value="Abhydrolase_6"/>
    <property type="match status" value="1"/>
</dbReference>
<proteinExistence type="predicted"/>
<accession>A0ABN2I949</accession>
<dbReference type="InterPro" id="IPR029058">
    <property type="entry name" value="AB_hydrolase_fold"/>
</dbReference>
<dbReference type="InterPro" id="IPR000073">
    <property type="entry name" value="AB_hydrolase_1"/>
</dbReference>
<name>A0ABN2I949_9ACTN</name>
<dbReference type="InterPro" id="IPR052897">
    <property type="entry name" value="Sec-Metab_Biosynth_Hydrolase"/>
</dbReference>
<keyword evidence="2" id="KW-0378">Hydrolase</keyword>
<feature type="domain" description="AB hydrolase-1" evidence="1">
    <location>
        <begin position="6"/>
        <end position="215"/>
    </location>
</feature>
<organism evidence="2 3">
    <name type="scientific">Kribbella yunnanensis</name>
    <dbReference type="NCBI Taxonomy" id="190194"/>
    <lineage>
        <taxon>Bacteria</taxon>
        <taxon>Bacillati</taxon>
        <taxon>Actinomycetota</taxon>
        <taxon>Actinomycetes</taxon>
        <taxon>Propionibacteriales</taxon>
        <taxon>Kribbellaceae</taxon>
        <taxon>Kribbella</taxon>
    </lineage>
</organism>
<dbReference type="GO" id="GO:0016787">
    <property type="term" value="F:hydrolase activity"/>
    <property type="evidence" value="ECO:0007669"/>
    <property type="project" value="UniProtKB-KW"/>
</dbReference>
<dbReference type="EMBL" id="BAAANF010000017">
    <property type="protein sequence ID" value="GAA1700668.1"/>
    <property type="molecule type" value="Genomic_DNA"/>
</dbReference>
<evidence type="ECO:0000313" key="2">
    <source>
        <dbReference type="EMBL" id="GAA1700668.1"/>
    </source>
</evidence>
<protein>
    <submittedName>
        <fullName evidence="2">Alpha/beta fold hydrolase</fullName>
    </submittedName>
</protein>
<reference evidence="2 3" key="1">
    <citation type="journal article" date="2019" name="Int. J. Syst. Evol. Microbiol.">
        <title>The Global Catalogue of Microorganisms (GCM) 10K type strain sequencing project: providing services to taxonomists for standard genome sequencing and annotation.</title>
        <authorList>
            <consortium name="The Broad Institute Genomics Platform"/>
            <consortium name="The Broad Institute Genome Sequencing Center for Infectious Disease"/>
            <person name="Wu L."/>
            <person name="Ma J."/>
        </authorList>
    </citation>
    <scope>NUCLEOTIDE SEQUENCE [LARGE SCALE GENOMIC DNA]</scope>
    <source>
        <strain evidence="2 3">JCM 14307</strain>
    </source>
</reference>
<comment type="caution">
    <text evidence="2">The sequence shown here is derived from an EMBL/GenBank/DDBJ whole genome shotgun (WGS) entry which is preliminary data.</text>
</comment>
<evidence type="ECO:0000313" key="3">
    <source>
        <dbReference type="Proteomes" id="UP001500280"/>
    </source>
</evidence>
<dbReference type="Proteomes" id="UP001500280">
    <property type="component" value="Unassembled WGS sequence"/>
</dbReference>
<dbReference type="RefSeq" id="WP_344157893.1">
    <property type="nucleotide sequence ID" value="NZ_BAAANF010000017.1"/>
</dbReference>
<dbReference type="Gene3D" id="3.40.50.1820">
    <property type="entry name" value="alpha/beta hydrolase"/>
    <property type="match status" value="1"/>
</dbReference>
<keyword evidence="3" id="KW-1185">Reference proteome</keyword>
<gene>
    <name evidence="2" type="ORF">GCM10009745_54500</name>
</gene>
<dbReference type="SUPFAM" id="SSF53474">
    <property type="entry name" value="alpha/beta-Hydrolases"/>
    <property type="match status" value="1"/>
</dbReference>
<evidence type="ECO:0000259" key="1">
    <source>
        <dbReference type="Pfam" id="PF12697"/>
    </source>
</evidence>